<name>A0A9P6T530_9BASI</name>
<comment type="caution">
    <text evidence="1">The sequence shown here is derived from an EMBL/GenBank/DDBJ whole genome shotgun (WGS) entry which is preliminary data.</text>
</comment>
<evidence type="ECO:0000313" key="2">
    <source>
        <dbReference type="Proteomes" id="UP000886653"/>
    </source>
</evidence>
<dbReference type="EMBL" id="MU167599">
    <property type="protein sequence ID" value="KAG0139402.1"/>
    <property type="molecule type" value="Genomic_DNA"/>
</dbReference>
<dbReference type="Proteomes" id="UP000886653">
    <property type="component" value="Unassembled WGS sequence"/>
</dbReference>
<keyword evidence="2" id="KW-1185">Reference proteome</keyword>
<sequence length="218" mass="25802">MKVKAGLDKLYQELTPDKSGLKQKFVNFPPQEFVAYTAIRGECLISENLSLFEDEYRILKNKLMKQWFSEYEAILEEACYRRLWHELYECRREFHAENLEIAPGFIVHHLEFGSFINSLASLTSALVSNWFYQHSAKWKNVLYPFALPETHQSDSFKVVYNHQTRTNIEGSRQTYVISSLQEKYGWPYIYHAKRKFLNTEPRRQRQANIQSTNEKASA</sequence>
<dbReference type="AlphaFoldDB" id="A0A9P6T530"/>
<organism evidence="1 2">
    <name type="scientific">Cronartium quercuum f. sp. fusiforme G11</name>
    <dbReference type="NCBI Taxonomy" id="708437"/>
    <lineage>
        <taxon>Eukaryota</taxon>
        <taxon>Fungi</taxon>
        <taxon>Dikarya</taxon>
        <taxon>Basidiomycota</taxon>
        <taxon>Pucciniomycotina</taxon>
        <taxon>Pucciniomycetes</taxon>
        <taxon>Pucciniales</taxon>
        <taxon>Coleosporiaceae</taxon>
        <taxon>Cronartium</taxon>
    </lineage>
</organism>
<accession>A0A9P6T530</accession>
<reference evidence="1" key="1">
    <citation type="submission" date="2013-11" db="EMBL/GenBank/DDBJ databases">
        <title>Genome sequence of the fusiform rust pathogen reveals effectors for host alternation and coevolution with pine.</title>
        <authorList>
            <consortium name="DOE Joint Genome Institute"/>
            <person name="Smith K."/>
            <person name="Pendleton A."/>
            <person name="Kubisiak T."/>
            <person name="Anderson C."/>
            <person name="Salamov A."/>
            <person name="Aerts A."/>
            <person name="Riley R."/>
            <person name="Clum A."/>
            <person name="Lindquist E."/>
            <person name="Ence D."/>
            <person name="Campbell M."/>
            <person name="Kronenberg Z."/>
            <person name="Feau N."/>
            <person name="Dhillon B."/>
            <person name="Hamelin R."/>
            <person name="Burleigh J."/>
            <person name="Smith J."/>
            <person name="Yandell M."/>
            <person name="Nelson C."/>
            <person name="Grigoriev I."/>
            <person name="Davis J."/>
        </authorList>
    </citation>
    <scope>NUCLEOTIDE SEQUENCE</scope>
    <source>
        <strain evidence="1">G11</strain>
    </source>
</reference>
<evidence type="ECO:0000313" key="1">
    <source>
        <dbReference type="EMBL" id="KAG0139402.1"/>
    </source>
</evidence>
<protein>
    <submittedName>
        <fullName evidence="1">Uncharacterized protein</fullName>
    </submittedName>
</protein>
<gene>
    <name evidence="1" type="ORF">CROQUDRAFT_137164</name>
</gene>
<proteinExistence type="predicted"/>